<sequence length="263" mass="26496">MKLKGITTGLIAVALIGATALPSFAATNKVQIVGGPLKALAFAGDNIRLTVKGLPKKSGVYVRECLATTKRPTAAQCNGNGVWVTPSFPGGVYPTDGTVAKSNTEFVLPVVGAFGTTDCSISKCVIYVQRDHLGPTDKSLDTSVKISFAAKVATPMATPTAPTTPAAAATPAAMVPDVLTSTIGTATLGDAPTAINASVVQTIVVKALSGVTPTIVALPGGNCVITGTTIAAGWSGYCVVQVTSAGNATYSKVSKVYPLSVAR</sequence>
<name>A0A6J6V189_9ZZZZ</name>
<organism evidence="2">
    <name type="scientific">freshwater metagenome</name>
    <dbReference type="NCBI Taxonomy" id="449393"/>
    <lineage>
        <taxon>unclassified sequences</taxon>
        <taxon>metagenomes</taxon>
        <taxon>ecological metagenomes</taxon>
    </lineage>
</organism>
<dbReference type="EMBL" id="CAFBQA010000005">
    <property type="protein sequence ID" value="CAB5034830.1"/>
    <property type="molecule type" value="Genomic_DNA"/>
</dbReference>
<evidence type="ECO:0000313" key="4">
    <source>
        <dbReference type="EMBL" id="CAB5034830.1"/>
    </source>
</evidence>
<dbReference type="EMBL" id="CAEZZQ010000009">
    <property type="protein sequence ID" value="CAB4765891.1"/>
    <property type="molecule type" value="Genomic_DNA"/>
</dbReference>
<protein>
    <submittedName>
        <fullName evidence="2">Unannotated protein</fullName>
    </submittedName>
</protein>
<proteinExistence type="predicted"/>
<evidence type="ECO:0000313" key="2">
    <source>
        <dbReference type="EMBL" id="CAB4765891.1"/>
    </source>
</evidence>
<dbReference type="Gene3D" id="2.60.40.230">
    <property type="entry name" value="Neocarzinostatin-like"/>
    <property type="match status" value="1"/>
</dbReference>
<evidence type="ECO:0000313" key="3">
    <source>
        <dbReference type="EMBL" id="CAB4888236.1"/>
    </source>
</evidence>
<dbReference type="AlphaFoldDB" id="A0A6J6V189"/>
<reference evidence="2" key="1">
    <citation type="submission" date="2020-05" db="EMBL/GenBank/DDBJ databases">
        <authorList>
            <person name="Chiriac C."/>
            <person name="Salcher M."/>
            <person name="Ghai R."/>
            <person name="Kavagutti S V."/>
        </authorList>
    </citation>
    <scope>NUCLEOTIDE SEQUENCE</scope>
</reference>
<dbReference type="SUPFAM" id="SSF49319">
    <property type="entry name" value="Actinoxanthin-like"/>
    <property type="match status" value="1"/>
</dbReference>
<accession>A0A6J6V189</accession>
<dbReference type="InterPro" id="IPR027273">
    <property type="entry name" value="Neocarzinostatin-like"/>
</dbReference>
<dbReference type="EMBL" id="CAEZXW010000006">
    <property type="protein sequence ID" value="CAB4693499.1"/>
    <property type="molecule type" value="Genomic_DNA"/>
</dbReference>
<evidence type="ECO:0000313" key="1">
    <source>
        <dbReference type="EMBL" id="CAB4693499.1"/>
    </source>
</evidence>
<dbReference type="EMBL" id="CAFBMD010000003">
    <property type="protein sequence ID" value="CAB4888236.1"/>
    <property type="molecule type" value="Genomic_DNA"/>
</dbReference>
<gene>
    <name evidence="1" type="ORF">UFOPK2593_00197</name>
    <name evidence="2" type="ORF">UFOPK2894_00248</name>
    <name evidence="3" type="ORF">UFOPK3492_00109</name>
    <name evidence="4" type="ORF">UFOPK4234_00210</name>
</gene>